<evidence type="ECO:0000313" key="1">
    <source>
        <dbReference type="EMBL" id="OOM11703.1"/>
    </source>
</evidence>
<dbReference type="Pfam" id="PF07661">
    <property type="entry name" value="MORN_2"/>
    <property type="match status" value="3"/>
</dbReference>
<reference evidence="1 2" key="1">
    <citation type="submission" date="2016-05" db="EMBL/GenBank/DDBJ databases">
        <title>Microbial solvent formation.</title>
        <authorList>
            <person name="Poehlein A."/>
            <person name="Montoya Solano J.D."/>
            <person name="Flitsch S."/>
            <person name="Krabben P."/>
            <person name="Duerre P."/>
            <person name="Daniel R."/>
        </authorList>
    </citation>
    <scope>NUCLEOTIDE SEQUENCE [LARGE SCALE GENOMIC DNA]</scope>
    <source>
        <strain evidence="1 2">L1-8</strain>
    </source>
</reference>
<dbReference type="InterPro" id="IPR011652">
    <property type="entry name" value="MORN_2"/>
</dbReference>
<accession>A0A1S8N5N9</accession>
<dbReference type="AlphaFoldDB" id="A0A1S8N5N9"/>
<proteinExistence type="predicted"/>
<comment type="caution">
    <text evidence="1">The sequence shown here is derived from an EMBL/GenBank/DDBJ whole genome shotgun (WGS) entry which is preliminary data.</text>
</comment>
<evidence type="ECO:0000313" key="2">
    <source>
        <dbReference type="Proteomes" id="UP000191154"/>
    </source>
</evidence>
<dbReference type="RefSeq" id="WP_077865405.1">
    <property type="nucleotide sequence ID" value="NZ_LZYZ01000004.1"/>
</dbReference>
<organism evidence="1 2">
    <name type="scientific">Clostridium saccharobutylicum</name>
    <dbReference type="NCBI Taxonomy" id="169679"/>
    <lineage>
        <taxon>Bacteria</taxon>
        <taxon>Bacillati</taxon>
        <taxon>Bacillota</taxon>
        <taxon>Clostridia</taxon>
        <taxon>Eubacteriales</taxon>
        <taxon>Clostridiaceae</taxon>
        <taxon>Clostridium</taxon>
    </lineage>
</organism>
<name>A0A1S8N5N9_CLOSA</name>
<dbReference type="Gene3D" id="3.90.930.1">
    <property type="match status" value="1"/>
</dbReference>
<gene>
    <name evidence="1" type="primary">ywqK</name>
    <name evidence="1" type="ORF">CLOSAC_21300</name>
</gene>
<sequence length="148" mass="17247">MKILSKEYVYEYGKDSEEIGYDIVHGTHVLMDTEIPYTGIAYSKYDDGDLASYCFYKDGYEDGEKVEFYGNGKIRSCNNFGRDRVKGEAREFYENGTLKCMGKYDEDVCLEYKIWNENGDLIDEKKEPTGEDIRRMNNLIGKSEWLVI</sequence>
<dbReference type="EMBL" id="LZYZ01000004">
    <property type="protein sequence ID" value="OOM11703.1"/>
    <property type="molecule type" value="Genomic_DNA"/>
</dbReference>
<dbReference type="SUPFAM" id="SSF82185">
    <property type="entry name" value="Histone H3 K4-specific methyltransferase SET7/9 N-terminal domain"/>
    <property type="match status" value="1"/>
</dbReference>
<dbReference type="Proteomes" id="UP000191154">
    <property type="component" value="Unassembled WGS sequence"/>
</dbReference>
<protein>
    <submittedName>
        <fullName evidence="1">Putative antitoxin YwqK</fullName>
    </submittedName>
</protein>